<protein>
    <submittedName>
        <fullName evidence="3">SDR family oxidoreductase</fullName>
    </submittedName>
</protein>
<dbReference type="Proteomes" id="UP001165363">
    <property type="component" value="Unassembled WGS sequence"/>
</dbReference>
<dbReference type="RefSeq" id="WP_249848361.1">
    <property type="nucleotide sequence ID" value="NZ_JAMGBD010000001.1"/>
</dbReference>
<reference evidence="3" key="1">
    <citation type="submission" date="2022-05" db="EMBL/GenBank/DDBJ databases">
        <authorList>
            <person name="Jo J.-H."/>
            <person name="Im W.-T."/>
        </authorList>
    </citation>
    <scope>NUCLEOTIDE SEQUENCE</scope>
    <source>
        <strain evidence="3">SE158</strain>
    </source>
</reference>
<comment type="caution">
    <text evidence="3">The sequence shown here is derived from an EMBL/GenBank/DDBJ whole genome shotgun (WGS) entry which is preliminary data.</text>
</comment>
<evidence type="ECO:0000313" key="3">
    <source>
        <dbReference type="EMBL" id="MCL6684084.1"/>
    </source>
</evidence>
<dbReference type="Pfam" id="PF13561">
    <property type="entry name" value="adh_short_C2"/>
    <property type="match status" value="1"/>
</dbReference>
<keyword evidence="4" id="KW-1185">Reference proteome</keyword>
<dbReference type="PANTHER" id="PTHR43639:SF1">
    <property type="entry name" value="SHORT-CHAIN DEHYDROGENASE_REDUCTASE FAMILY PROTEIN"/>
    <property type="match status" value="1"/>
</dbReference>
<dbReference type="SUPFAM" id="SSF51735">
    <property type="entry name" value="NAD(P)-binding Rossmann-fold domains"/>
    <property type="match status" value="1"/>
</dbReference>
<dbReference type="InterPro" id="IPR002347">
    <property type="entry name" value="SDR_fam"/>
</dbReference>
<dbReference type="EMBL" id="JAMGBD010000001">
    <property type="protein sequence ID" value="MCL6684084.1"/>
    <property type="molecule type" value="Genomic_DNA"/>
</dbReference>
<name>A0ABT0RN55_9SPHN</name>
<organism evidence="3 4">
    <name type="scientific">Sphingomonas alba</name>
    <dbReference type="NCBI Taxonomy" id="2908208"/>
    <lineage>
        <taxon>Bacteria</taxon>
        <taxon>Pseudomonadati</taxon>
        <taxon>Pseudomonadota</taxon>
        <taxon>Alphaproteobacteria</taxon>
        <taxon>Sphingomonadales</taxon>
        <taxon>Sphingomonadaceae</taxon>
        <taxon>Sphingomonas</taxon>
    </lineage>
</organism>
<evidence type="ECO:0000256" key="2">
    <source>
        <dbReference type="ARBA" id="ARBA00023002"/>
    </source>
</evidence>
<dbReference type="PRINTS" id="PR00081">
    <property type="entry name" value="GDHRDH"/>
</dbReference>
<evidence type="ECO:0000256" key="1">
    <source>
        <dbReference type="ARBA" id="ARBA00006484"/>
    </source>
</evidence>
<comment type="similarity">
    <text evidence="1">Belongs to the short-chain dehydrogenases/reductases (SDR) family.</text>
</comment>
<sequence>MKIKLSTALVMGSSRGIGRAIATKLAREGVKRIGIHYHSRRDEAEKTLALVTQAGSSGVLLQADTSDAKQARSVVEQAAEELGGCDIFVQSAVPTFEKIYEHALSTEVPLSKWQLAFDSQARAFFIAAPTAAKYMRDGGRIIALSYRAGAETGGWQPWIGMGSAKAALESMCRYLAVAMARDGITVNAVSPGAWGDKSTLFGQTPQQVQDAMNEWGRVGWNPMKRNCLPSDVANLCALLCSDEAAFVTGQSIVVDGGGSLMNPEFPLALQVPR</sequence>
<keyword evidence="2" id="KW-0560">Oxidoreductase</keyword>
<dbReference type="Gene3D" id="3.40.50.720">
    <property type="entry name" value="NAD(P)-binding Rossmann-like Domain"/>
    <property type="match status" value="1"/>
</dbReference>
<dbReference type="PANTHER" id="PTHR43639">
    <property type="entry name" value="OXIDOREDUCTASE, SHORT-CHAIN DEHYDROGENASE/REDUCTASE FAMILY (AFU_ORTHOLOGUE AFUA_5G02870)"/>
    <property type="match status" value="1"/>
</dbReference>
<proteinExistence type="inferred from homology"/>
<gene>
    <name evidence="3" type="ORF">LZ536_09260</name>
</gene>
<dbReference type="InterPro" id="IPR036291">
    <property type="entry name" value="NAD(P)-bd_dom_sf"/>
</dbReference>
<accession>A0ABT0RN55</accession>
<evidence type="ECO:0000313" key="4">
    <source>
        <dbReference type="Proteomes" id="UP001165363"/>
    </source>
</evidence>